<dbReference type="GO" id="GO:0016787">
    <property type="term" value="F:hydrolase activity"/>
    <property type="evidence" value="ECO:0007669"/>
    <property type="project" value="UniProtKB-KW"/>
</dbReference>
<reference evidence="3 4" key="1">
    <citation type="submission" date="2023-12" db="EMBL/GenBank/DDBJ databases">
        <title>Genome sequencing and assembly of bacterial species from a model synthetic community.</title>
        <authorList>
            <person name="Hogle S.L."/>
        </authorList>
    </citation>
    <scope>NUCLEOTIDE SEQUENCE [LARGE SCALE GENOMIC DNA]</scope>
    <source>
        <strain evidence="3 4">HAMBI_3031</strain>
    </source>
</reference>
<feature type="transmembrane region" description="Helical" evidence="1">
    <location>
        <begin position="149"/>
        <end position="171"/>
    </location>
</feature>
<evidence type="ECO:0000313" key="3">
    <source>
        <dbReference type="EMBL" id="WQD36505.1"/>
    </source>
</evidence>
<feature type="transmembrane region" description="Helical" evidence="1">
    <location>
        <begin position="109"/>
        <end position="128"/>
    </location>
</feature>
<protein>
    <submittedName>
        <fullName evidence="3">CPBP family intramembrane glutamic endopeptidase</fullName>
        <ecNumber evidence="3">3.4.-.-</ecNumber>
    </submittedName>
</protein>
<sequence length="350" mass="38246">MKTFNLIFAPAGSMSETFGRAKIHTFLKMTDENRNALLNDTQGRGMGEKGISYLAGFFMLIAFGVGGMFIGGLLGIPVAAAISGKSIAFITENISTLAGDRTYLREMQVIQTFSAVFGFLLPTWFTASRLSWSPMKLTGFKGVIAGRDLLLTVFITVAALALSGALGYFTYKLPFPVDWRIAFDKMEKGYAETAAGIINLDSVPELLISIVVLALVPAVCEEAFFRGGLQNYLYRNTGRLWVSVIVVSVIFSAVHFSAYGFLSRLALGIILGLLYQYSGRLWLSILAHFINNATAVLVMYVARLDGKSMQAVLSDKEGSYLGFLSIPVIIFLFIQYRKNTKNSLTATDGV</sequence>
<organism evidence="3 4">
    <name type="scientific">Niabella yanshanensis</name>
    <dbReference type="NCBI Taxonomy" id="577386"/>
    <lineage>
        <taxon>Bacteria</taxon>
        <taxon>Pseudomonadati</taxon>
        <taxon>Bacteroidota</taxon>
        <taxon>Chitinophagia</taxon>
        <taxon>Chitinophagales</taxon>
        <taxon>Chitinophagaceae</taxon>
        <taxon>Niabella</taxon>
    </lineage>
</organism>
<dbReference type="InterPro" id="IPR003675">
    <property type="entry name" value="Rce1/LyrA-like_dom"/>
</dbReference>
<dbReference type="Pfam" id="PF02517">
    <property type="entry name" value="Rce1-like"/>
    <property type="match status" value="1"/>
</dbReference>
<dbReference type="RefSeq" id="WP_245957661.1">
    <property type="nucleotide sequence ID" value="NZ_CP139960.1"/>
</dbReference>
<evidence type="ECO:0000256" key="1">
    <source>
        <dbReference type="SAM" id="Phobius"/>
    </source>
</evidence>
<proteinExistence type="predicted"/>
<dbReference type="EMBL" id="CP139960">
    <property type="protein sequence ID" value="WQD36505.1"/>
    <property type="molecule type" value="Genomic_DNA"/>
</dbReference>
<feature type="transmembrane region" description="Helical" evidence="1">
    <location>
        <begin position="53"/>
        <end position="76"/>
    </location>
</feature>
<keyword evidence="1" id="KW-0472">Membrane</keyword>
<keyword evidence="1" id="KW-0812">Transmembrane</keyword>
<feature type="transmembrane region" description="Helical" evidence="1">
    <location>
        <begin position="206"/>
        <end position="228"/>
    </location>
</feature>
<keyword evidence="4" id="KW-1185">Reference proteome</keyword>
<dbReference type="PANTHER" id="PTHR43592:SF15">
    <property type="entry name" value="CAAX AMINO TERMINAL PROTEASE FAMILY PROTEIN"/>
    <property type="match status" value="1"/>
</dbReference>
<keyword evidence="3" id="KW-0378">Hydrolase</keyword>
<evidence type="ECO:0000313" key="4">
    <source>
        <dbReference type="Proteomes" id="UP001325680"/>
    </source>
</evidence>
<feature type="domain" description="CAAX prenyl protease 2/Lysostaphin resistance protein A-like" evidence="2">
    <location>
        <begin position="206"/>
        <end position="293"/>
    </location>
</feature>
<gene>
    <name evidence="3" type="ORF">U0035_12595</name>
</gene>
<dbReference type="PANTHER" id="PTHR43592">
    <property type="entry name" value="CAAX AMINO TERMINAL PROTEASE"/>
    <property type="match status" value="1"/>
</dbReference>
<name>A0ABZ0W3B6_9BACT</name>
<feature type="transmembrane region" description="Helical" evidence="1">
    <location>
        <begin position="281"/>
        <end position="302"/>
    </location>
</feature>
<feature type="transmembrane region" description="Helical" evidence="1">
    <location>
        <begin position="240"/>
        <end position="261"/>
    </location>
</feature>
<dbReference type="EC" id="3.4.-.-" evidence="3"/>
<feature type="transmembrane region" description="Helical" evidence="1">
    <location>
        <begin position="318"/>
        <end position="336"/>
    </location>
</feature>
<accession>A0ABZ0W3B6</accession>
<keyword evidence="1" id="KW-1133">Transmembrane helix</keyword>
<dbReference type="Proteomes" id="UP001325680">
    <property type="component" value="Chromosome"/>
</dbReference>
<evidence type="ECO:0000259" key="2">
    <source>
        <dbReference type="Pfam" id="PF02517"/>
    </source>
</evidence>